<keyword evidence="5" id="KW-1185">Reference proteome</keyword>
<feature type="domain" description="Tim10-like" evidence="3">
    <location>
        <begin position="9"/>
        <end position="65"/>
    </location>
</feature>
<dbReference type="AlphaFoldDB" id="A0A553P736"/>
<dbReference type="Gene3D" id="3.40.50.300">
    <property type="entry name" value="P-loop containing nucleotide triphosphate hydrolases"/>
    <property type="match status" value="1"/>
</dbReference>
<evidence type="ECO:0000256" key="2">
    <source>
        <dbReference type="ARBA" id="ARBA00022840"/>
    </source>
</evidence>
<dbReference type="EMBL" id="VCGU01000007">
    <property type="protein sequence ID" value="TRY73492.1"/>
    <property type="molecule type" value="Genomic_DNA"/>
</dbReference>
<dbReference type="GO" id="GO:0005524">
    <property type="term" value="F:ATP binding"/>
    <property type="evidence" value="ECO:0007669"/>
    <property type="project" value="UniProtKB-KW"/>
</dbReference>
<evidence type="ECO:0000313" key="5">
    <source>
        <dbReference type="Proteomes" id="UP000318571"/>
    </source>
</evidence>
<dbReference type="InterPro" id="IPR035427">
    <property type="entry name" value="Tim10-like_dom_sf"/>
</dbReference>
<dbReference type="InterPro" id="IPR027417">
    <property type="entry name" value="P-loop_NTPase"/>
</dbReference>
<comment type="caution">
    <text evidence="4">The sequence shown here is derived from an EMBL/GenBank/DDBJ whole genome shotgun (WGS) entry which is preliminary data.</text>
</comment>
<dbReference type="SUPFAM" id="SSF144122">
    <property type="entry name" value="Tim10-like"/>
    <property type="match status" value="1"/>
</dbReference>
<evidence type="ECO:0000259" key="3">
    <source>
        <dbReference type="Pfam" id="PF02953"/>
    </source>
</evidence>
<dbReference type="GO" id="GO:0000049">
    <property type="term" value="F:tRNA binding"/>
    <property type="evidence" value="ECO:0007669"/>
    <property type="project" value="TreeGrafter"/>
</dbReference>
<dbReference type="InterPro" id="IPR004217">
    <property type="entry name" value="Tim10-like"/>
</dbReference>
<dbReference type="Pfam" id="PF02953">
    <property type="entry name" value="zf-Tim10_DDP"/>
    <property type="match status" value="1"/>
</dbReference>
<gene>
    <name evidence="4" type="ORF">TCAL_13419</name>
</gene>
<protein>
    <recommendedName>
        <fullName evidence="3">Tim10-like domain-containing protein</fullName>
    </recommendedName>
</protein>
<dbReference type="PANTHER" id="PTHR20873">
    <property type="entry name" value="L-SERYL-TRNA(SEC) KINASE"/>
    <property type="match status" value="1"/>
</dbReference>
<sequence>MAMPHGVALQNFREFLEVYNRISEHCFNHCVLNMNDRQMTSEESGCVNQCAEKNMRVNHKMLGAFMVEQPKIMEQKAEAAQKEADEVMRKLQEQGVDATNLTPEQMAQKMMESKFKYHQICKLRPLSHLNRPLSSSIMASAKPQICILVLLGLPGSGKTTLAQNMRVHLKEKFKVILVSYDDLIPLAEQAQLSQNSDDKAWKEARKLILNGVHALINPAQSGLSLAEVQEFKTKLGIPEDEPESSKDTLVIVDDNNYYASMRYEYYQLARSNQTGFCQLHIDVGLTEAQNRNEERDQKIPNEVIQVMDKRFEAPNPLKNSWEQFSFSTQVIQNDSSNLIEMVETIVSLALNNPVKPIPEVDDEARDRSRAKCTASIVHQADKVLRKHIGRKMKDVKSEREGNTEAMEDAIALFNESRTEVLEDLKTGFTMLPSNVVKRVENRDKLAIDELEAVIVELWDLKITKLKETI</sequence>
<dbReference type="Proteomes" id="UP000318571">
    <property type="component" value="Chromosome 3"/>
</dbReference>
<reference evidence="4 5" key="1">
    <citation type="journal article" date="2018" name="Nat. Ecol. Evol.">
        <title>Genomic signatures of mitonuclear coevolution across populations of Tigriopus californicus.</title>
        <authorList>
            <person name="Barreto F.S."/>
            <person name="Watson E.T."/>
            <person name="Lima T.G."/>
            <person name="Willett C.S."/>
            <person name="Edmands S."/>
            <person name="Li W."/>
            <person name="Burton R.S."/>
        </authorList>
    </citation>
    <scope>NUCLEOTIDE SEQUENCE [LARGE SCALE GENOMIC DNA]</scope>
    <source>
        <strain evidence="4 5">San Diego</strain>
    </source>
</reference>
<evidence type="ECO:0000313" key="4">
    <source>
        <dbReference type="EMBL" id="TRY73492.1"/>
    </source>
</evidence>
<dbReference type="Gene3D" id="1.10.287.810">
    <property type="entry name" value="Mitochondrial import inner membrane translocase subunit tim13 like domains"/>
    <property type="match status" value="1"/>
</dbReference>
<dbReference type="OMA" id="CDISIAL"/>
<organism evidence="4 5">
    <name type="scientific">Tigriopus californicus</name>
    <name type="common">Marine copepod</name>
    <dbReference type="NCBI Taxonomy" id="6832"/>
    <lineage>
        <taxon>Eukaryota</taxon>
        <taxon>Metazoa</taxon>
        <taxon>Ecdysozoa</taxon>
        <taxon>Arthropoda</taxon>
        <taxon>Crustacea</taxon>
        <taxon>Multicrustacea</taxon>
        <taxon>Hexanauplia</taxon>
        <taxon>Copepoda</taxon>
        <taxon>Harpacticoida</taxon>
        <taxon>Harpacticidae</taxon>
        <taxon>Tigriopus</taxon>
    </lineage>
</organism>
<dbReference type="SUPFAM" id="SSF52540">
    <property type="entry name" value="P-loop containing nucleoside triphosphate hydrolases"/>
    <property type="match status" value="1"/>
</dbReference>
<dbReference type="Pfam" id="PF08433">
    <property type="entry name" value="KTI12"/>
    <property type="match status" value="2"/>
</dbReference>
<proteinExistence type="predicted"/>
<name>A0A553P736_TIGCA</name>
<keyword evidence="1" id="KW-0547">Nucleotide-binding</keyword>
<dbReference type="InterPro" id="IPR013641">
    <property type="entry name" value="KTI12/PSTK"/>
</dbReference>
<dbReference type="InterPro" id="IPR052648">
    <property type="entry name" value="Ser-tRNA(Sec)_kinase"/>
</dbReference>
<evidence type="ECO:0000256" key="1">
    <source>
        <dbReference type="ARBA" id="ARBA00022741"/>
    </source>
</evidence>
<keyword evidence="2" id="KW-0067">ATP-binding</keyword>
<dbReference type="GO" id="GO:0016301">
    <property type="term" value="F:kinase activity"/>
    <property type="evidence" value="ECO:0007669"/>
    <property type="project" value="TreeGrafter"/>
</dbReference>
<dbReference type="PANTHER" id="PTHR20873:SF0">
    <property type="entry name" value="L-SERYL-TRNA(SEC) KINASE"/>
    <property type="match status" value="1"/>
</dbReference>
<accession>A0A553P736</accession>
<dbReference type="STRING" id="6832.A0A553P736"/>
<dbReference type="CDD" id="cd01983">
    <property type="entry name" value="SIMIBI"/>
    <property type="match status" value="1"/>
</dbReference>